<evidence type="ECO:0000256" key="10">
    <source>
        <dbReference type="ARBA" id="ARBA00023316"/>
    </source>
</evidence>
<evidence type="ECO:0000313" key="17">
    <source>
        <dbReference type="EMBL" id="PKB25472.1"/>
    </source>
</evidence>
<dbReference type="EC" id="3.4.16.4" evidence="3"/>
<dbReference type="GO" id="GO:0071555">
    <property type="term" value="P:cell wall organization"/>
    <property type="evidence" value="ECO:0007669"/>
    <property type="project" value="UniProtKB-KW"/>
</dbReference>
<dbReference type="InterPro" id="IPR012338">
    <property type="entry name" value="Beta-lactam/transpept-like"/>
</dbReference>
<name>A0A2N0I2R3_9SPHN</name>
<dbReference type="GO" id="GO:0006508">
    <property type="term" value="P:proteolysis"/>
    <property type="evidence" value="ECO:0007669"/>
    <property type="project" value="UniProtKB-KW"/>
</dbReference>
<evidence type="ECO:0000259" key="16">
    <source>
        <dbReference type="SMART" id="SM00936"/>
    </source>
</evidence>
<comment type="pathway">
    <text evidence="1">Cell wall biogenesis; peptidoglycan biosynthesis.</text>
</comment>
<keyword evidence="9" id="KW-0573">Peptidoglycan synthesis</keyword>
<gene>
    <name evidence="17" type="ORF">B0I00_0673</name>
</gene>
<dbReference type="GO" id="GO:0009002">
    <property type="term" value="F:serine-type D-Ala-D-Ala carboxypeptidase activity"/>
    <property type="evidence" value="ECO:0007669"/>
    <property type="project" value="UniProtKB-EC"/>
</dbReference>
<evidence type="ECO:0000256" key="12">
    <source>
        <dbReference type="PIRSR" id="PIRSR618044-1"/>
    </source>
</evidence>
<dbReference type="SMART" id="SM00936">
    <property type="entry name" value="PBP5_C"/>
    <property type="match status" value="1"/>
</dbReference>
<dbReference type="InterPro" id="IPR018044">
    <property type="entry name" value="Peptidase_S11"/>
</dbReference>
<evidence type="ECO:0000256" key="6">
    <source>
        <dbReference type="ARBA" id="ARBA00022729"/>
    </source>
</evidence>
<feature type="active site" evidence="12">
    <location>
        <position position="139"/>
    </location>
</feature>
<evidence type="ECO:0000256" key="2">
    <source>
        <dbReference type="ARBA" id="ARBA00007164"/>
    </source>
</evidence>
<dbReference type="PRINTS" id="PR00725">
    <property type="entry name" value="DADACBPTASE1"/>
</dbReference>
<keyword evidence="4 17" id="KW-0121">Carboxypeptidase</keyword>
<dbReference type="Pfam" id="PF00768">
    <property type="entry name" value="Peptidase_S11"/>
    <property type="match status" value="1"/>
</dbReference>
<organism evidence="17 18">
    <name type="scientific">Novosphingobium kunmingense</name>
    <dbReference type="NCBI Taxonomy" id="1211806"/>
    <lineage>
        <taxon>Bacteria</taxon>
        <taxon>Pseudomonadati</taxon>
        <taxon>Pseudomonadota</taxon>
        <taxon>Alphaproteobacteria</taxon>
        <taxon>Sphingomonadales</taxon>
        <taxon>Sphingomonadaceae</taxon>
        <taxon>Novosphingobium</taxon>
    </lineage>
</organism>
<dbReference type="InterPro" id="IPR001967">
    <property type="entry name" value="Peptidase_S11_N"/>
</dbReference>
<feature type="chain" id="PRO_5014618532" description="serine-type D-Ala-D-Ala carboxypeptidase" evidence="15">
    <location>
        <begin position="32"/>
        <end position="399"/>
    </location>
</feature>
<comment type="catalytic activity">
    <reaction evidence="11">
        <text>Preferential cleavage: (Ac)2-L-Lys-D-Ala-|-D-Ala. Also transpeptidation of peptidyl-alanyl moieties that are N-acyl substituents of D-alanine.</text>
        <dbReference type="EC" id="3.4.16.4"/>
    </reaction>
</comment>
<evidence type="ECO:0000256" key="11">
    <source>
        <dbReference type="ARBA" id="ARBA00034000"/>
    </source>
</evidence>
<comment type="similarity">
    <text evidence="2 14">Belongs to the peptidase S11 family.</text>
</comment>
<evidence type="ECO:0000313" key="18">
    <source>
        <dbReference type="Proteomes" id="UP000232587"/>
    </source>
</evidence>
<evidence type="ECO:0000256" key="4">
    <source>
        <dbReference type="ARBA" id="ARBA00022645"/>
    </source>
</evidence>
<dbReference type="Gene3D" id="3.40.710.10">
    <property type="entry name" value="DD-peptidase/beta-lactamase superfamily"/>
    <property type="match status" value="1"/>
</dbReference>
<reference evidence="17 18" key="1">
    <citation type="submission" date="2017-11" db="EMBL/GenBank/DDBJ databases">
        <title>Genomic Encyclopedia of Type Strains, Phase III (KMG-III): the genomes of soil and plant-associated and newly described type strains.</title>
        <authorList>
            <person name="Whitman W."/>
        </authorList>
    </citation>
    <scope>NUCLEOTIDE SEQUENCE [LARGE SCALE GENOMIC DNA]</scope>
    <source>
        <strain evidence="17 18">CGMCC 1.12274</strain>
    </source>
</reference>
<dbReference type="AlphaFoldDB" id="A0A2N0I2R3"/>
<feature type="binding site" evidence="13">
    <location>
        <position position="243"/>
    </location>
    <ligand>
        <name>substrate</name>
    </ligand>
</feature>
<sequence length="399" mass="42852">MPLRRFLPGTALLFRRLPVVLAALLPTLALAADRPTGHAAPLPRSVAQARVALLFDLSSERTLYARNEEARFLPASMAKAMTLLVAFDAIKAGSLREDALITVRPETARRWSGRGTTLFLQENERVAVRDLLAGVALISANDGAVALAEGMDGSLTRFSERMNARARNLGMADSHFTSPSGFPDGGATYVSAMDLVRLTRALVEDHPMLYRRYIAAPSMMWKGQLHASKSPFVGVVPGGDGVKTGHTYEAGFNFLGSAERGGRRLVVVVGGVWTAPGRAQSARDLLEWGYSEWDARSWLSPGTPVGHIAVQQGARRRVAVTVPRAYRLTVPRGARGRAEGTIVYSGPIAAPIAKGARVGELRVSVDGALPYALPLVAAETVERAGPFDRTVNGLLGLWR</sequence>
<protein>
    <recommendedName>
        <fullName evidence="3">serine-type D-Ala-D-Ala carboxypeptidase</fullName>
        <ecNumber evidence="3">3.4.16.4</ecNumber>
    </recommendedName>
</protein>
<dbReference type="InterPro" id="IPR037167">
    <property type="entry name" value="Peptidase_S11_C_sf"/>
</dbReference>
<feature type="active site" description="Acyl-ester intermediate" evidence="12">
    <location>
        <position position="76"/>
    </location>
</feature>
<evidence type="ECO:0000256" key="3">
    <source>
        <dbReference type="ARBA" id="ARBA00012448"/>
    </source>
</evidence>
<accession>A0A2N0I2R3</accession>
<evidence type="ECO:0000256" key="13">
    <source>
        <dbReference type="PIRSR" id="PIRSR618044-2"/>
    </source>
</evidence>
<feature type="active site" description="Proton acceptor" evidence="12">
    <location>
        <position position="79"/>
    </location>
</feature>
<evidence type="ECO:0000256" key="15">
    <source>
        <dbReference type="SAM" id="SignalP"/>
    </source>
</evidence>
<keyword evidence="10" id="KW-0961">Cell wall biogenesis/degradation</keyword>
<evidence type="ECO:0000256" key="5">
    <source>
        <dbReference type="ARBA" id="ARBA00022670"/>
    </source>
</evidence>
<dbReference type="UniPathway" id="UPA00219"/>
<dbReference type="Pfam" id="PF07943">
    <property type="entry name" value="PBP5_C"/>
    <property type="match status" value="1"/>
</dbReference>
<keyword evidence="6 15" id="KW-0732">Signal</keyword>
<feature type="signal peptide" evidence="15">
    <location>
        <begin position="1"/>
        <end position="31"/>
    </location>
</feature>
<evidence type="ECO:0000256" key="8">
    <source>
        <dbReference type="ARBA" id="ARBA00022960"/>
    </source>
</evidence>
<dbReference type="InterPro" id="IPR012907">
    <property type="entry name" value="Peptidase_S11_C"/>
</dbReference>
<keyword evidence="18" id="KW-1185">Reference proteome</keyword>
<comment type="caution">
    <text evidence="17">The sequence shown here is derived from an EMBL/GenBank/DDBJ whole genome shotgun (WGS) entry which is preliminary data.</text>
</comment>
<keyword evidence="5" id="KW-0645">Protease</keyword>
<dbReference type="GO" id="GO:0008360">
    <property type="term" value="P:regulation of cell shape"/>
    <property type="evidence" value="ECO:0007669"/>
    <property type="project" value="UniProtKB-KW"/>
</dbReference>
<keyword evidence="7" id="KW-0378">Hydrolase</keyword>
<dbReference type="EMBL" id="PHUF01000002">
    <property type="protein sequence ID" value="PKB25472.1"/>
    <property type="molecule type" value="Genomic_DNA"/>
</dbReference>
<dbReference type="PANTHER" id="PTHR21581:SF6">
    <property type="entry name" value="TRAFFICKING PROTEIN PARTICLE COMPLEX SUBUNIT 12"/>
    <property type="match status" value="1"/>
</dbReference>
<evidence type="ECO:0000256" key="14">
    <source>
        <dbReference type="RuleBase" id="RU004016"/>
    </source>
</evidence>
<dbReference type="PANTHER" id="PTHR21581">
    <property type="entry name" value="D-ALANYL-D-ALANINE CARBOXYPEPTIDASE"/>
    <property type="match status" value="1"/>
</dbReference>
<keyword evidence="8" id="KW-0133">Cell shape</keyword>
<dbReference type="SUPFAM" id="SSF56601">
    <property type="entry name" value="beta-lactamase/transpeptidase-like"/>
    <property type="match status" value="1"/>
</dbReference>
<feature type="domain" description="Peptidase S11 D-Ala-D-Ala carboxypeptidase A C-terminal" evidence="16">
    <location>
        <begin position="293"/>
        <end position="383"/>
    </location>
</feature>
<evidence type="ECO:0000256" key="7">
    <source>
        <dbReference type="ARBA" id="ARBA00022801"/>
    </source>
</evidence>
<evidence type="ECO:0000256" key="9">
    <source>
        <dbReference type="ARBA" id="ARBA00022984"/>
    </source>
</evidence>
<dbReference type="Proteomes" id="UP000232587">
    <property type="component" value="Unassembled WGS sequence"/>
</dbReference>
<dbReference type="GO" id="GO:0009252">
    <property type="term" value="P:peptidoglycan biosynthetic process"/>
    <property type="evidence" value="ECO:0007669"/>
    <property type="project" value="UniProtKB-UniPathway"/>
</dbReference>
<evidence type="ECO:0000256" key="1">
    <source>
        <dbReference type="ARBA" id="ARBA00004752"/>
    </source>
</evidence>
<dbReference type="Gene3D" id="2.60.410.10">
    <property type="entry name" value="D-Ala-D-Ala carboxypeptidase, C-terminal domain"/>
    <property type="match status" value="1"/>
</dbReference>
<proteinExistence type="inferred from homology"/>